<dbReference type="GO" id="GO:0031416">
    <property type="term" value="C:NatB complex"/>
    <property type="evidence" value="ECO:0007669"/>
    <property type="project" value="TreeGrafter"/>
</dbReference>
<evidence type="ECO:0000256" key="1">
    <source>
        <dbReference type="ARBA" id="ARBA00022679"/>
    </source>
</evidence>
<dbReference type="PANTHER" id="PTHR45910">
    <property type="entry name" value="N-ALPHA-ACETYLTRANSFERASE 20"/>
    <property type="match status" value="1"/>
</dbReference>
<dbReference type="Pfam" id="PF00583">
    <property type="entry name" value="Acetyltransf_1"/>
    <property type="match status" value="1"/>
</dbReference>
<dbReference type="Gene3D" id="3.40.630.30">
    <property type="match status" value="1"/>
</dbReference>
<evidence type="ECO:0000256" key="3">
    <source>
        <dbReference type="SAM" id="MobiDB-lite"/>
    </source>
</evidence>
<evidence type="ECO:0000259" key="4">
    <source>
        <dbReference type="PROSITE" id="PS51186"/>
    </source>
</evidence>
<reference evidence="5" key="1">
    <citation type="journal article" date="2023" name="PhytoFront">
        <title>Draft Genome Resources of Seven Strains of Tilletia horrida, Causal Agent of Kernel Smut of Rice.</title>
        <authorList>
            <person name="Khanal S."/>
            <person name="Antony Babu S."/>
            <person name="Zhou X.G."/>
        </authorList>
    </citation>
    <scope>NUCLEOTIDE SEQUENCE</scope>
    <source>
        <strain evidence="5">TX3</strain>
    </source>
</reference>
<organism evidence="5 6">
    <name type="scientific">Tilletia horrida</name>
    <dbReference type="NCBI Taxonomy" id="155126"/>
    <lineage>
        <taxon>Eukaryota</taxon>
        <taxon>Fungi</taxon>
        <taxon>Dikarya</taxon>
        <taxon>Basidiomycota</taxon>
        <taxon>Ustilaginomycotina</taxon>
        <taxon>Exobasidiomycetes</taxon>
        <taxon>Tilletiales</taxon>
        <taxon>Tilletiaceae</taxon>
        <taxon>Tilletia</taxon>
    </lineage>
</organism>
<dbReference type="SUPFAM" id="SSF55729">
    <property type="entry name" value="Acyl-CoA N-acyltransferases (Nat)"/>
    <property type="match status" value="1"/>
</dbReference>
<dbReference type="InterPro" id="IPR016181">
    <property type="entry name" value="Acyl_CoA_acyltransferase"/>
</dbReference>
<keyword evidence="2 5" id="KW-0012">Acyltransferase</keyword>
<feature type="region of interest" description="Disordered" evidence="3">
    <location>
        <begin position="57"/>
        <end position="76"/>
    </location>
</feature>
<proteinExistence type="predicted"/>
<dbReference type="PROSITE" id="PS51186">
    <property type="entry name" value="GNAT"/>
    <property type="match status" value="1"/>
</dbReference>
<dbReference type="EMBL" id="JAPDMQ010000044">
    <property type="protein sequence ID" value="KAK0538492.1"/>
    <property type="molecule type" value="Genomic_DNA"/>
</dbReference>
<dbReference type="PANTHER" id="PTHR45910:SF1">
    <property type="entry name" value="N-ALPHA-ACETYLTRANSFERASE 20"/>
    <property type="match status" value="1"/>
</dbReference>
<dbReference type="AlphaFoldDB" id="A0AAN6JMQ2"/>
<gene>
    <name evidence="5" type="primary">naa20</name>
    <name evidence="5" type="ORF">OC842_001272</name>
</gene>
<feature type="domain" description="N-acetyltransferase" evidence="4">
    <location>
        <begin position="76"/>
        <end position="244"/>
    </location>
</feature>
<evidence type="ECO:0000313" key="5">
    <source>
        <dbReference type="EMBL" id="KAK0538492.1"/>
    </source>
</evidence>
<evidence type="ECO:0000256" key="2">
    <source>
        <dbReference type="ARBA" id="ARBA00023315"/>
    </source>
</evidence>
<protein>
    <submittedName>
        <fullName evidence="5">N-alpha-acetyltransferase 20</fullName>
        <ecNumber evidence="5">2.3.1.254</ecNumber>
    </submittedName>
</protein>
<accession>A0AAN6JMQ2</accession>
<comment type="caution">
    <text evidence="5">The sequence shown here is derived from an EMBL/GenBank/DDBJ whole genome shotgun (WGS) entry which is preliminary data.</text>
</comment>
<dbReference type="GO" id="GO:0120518">
    <property type="term" value="F:protein N-terminal-methionine acetyltransferase activity"/>
    <property type="evidence" value="ECO:0007669"/>
    <property type="project" value="UniProtKB-EC"/>
</dbReference>
<keyword evidence="6" id="KW-1185">Reference proteome</keyword>
<keyword evidence="1 5" id="KW-0808">Transferase</keyword>
<dbReference type="Proteomes" id="UP001176521">
    <property type="component" value="Unassembled WGS sequence"/>
</dbReference>
<sequence>MSLLRPLRAHDLFTYNNVNLDTWTETYQLRFYLSYLVQWPDLQFIQTAPVSCLLEEPNGAEQSSSSSASTAQGGNGGLRSVPSSFFGGLGLGSSSSPGAPRPTESQSYIPRMSSAATAADAAEPSSASAAKVLPEQHPRVMGYVIGKAEGKARDLHGHVTAITVAPEFRRLGLAQGLMRLLEDVSSQVYDAFFVDLFVRPSNLLAVKMYEGLGYSVYRKVVEYYHGGGANGEDEDGYDMRKSMARDTKRQSVRANGRNYSVSPQSVYFEPVLRSNIT</sequence>
<dbReference type="EC" id="2.3.1.254" evidence="5"/>
<evidence type="ECO:0000313" key="6">
    <source>
        <dbReference type="Proteomes" id="UP001176521"/>
    </source>
</evidence>
<name>A0AAN6JMQ2_9BASI</name>
<dbReference type="InterPro" id="IPR000182">
    <property type="entry name" value="GNAT_dom"/>
</dbReference>
<dbReference type="InterPro" id="IPR051646">
    <property type="entry name" value="NatB_acetyltransferase_subunit"/>
</dbReference>
<feature type="compositionally biased region" description="Low complexity" evidence="3">
    <location>
        <begin position="59"/>
        <end position="72"/>
    </location>
</feature>
<dbReference type="CDD" id="cd04301">
    <property type="entry name" value="NAT_SF"/>
    <property type="match status" value="1"/>
</dbReference>